<dbReference type="Gene3D" id="3.55.10.10">
    <property type="entry name" value="Archease domain"/>
    <property type="match status" value="1"/>
</dbReference>
<evidence type="ECO:0000313" key="7">
    <source>
        <dbReference type="Proteomes" id="UP000252707"/>
    </source>
</evidence>
<dbReference type="InterPro" id="IPR036820">
    <property type="entry name" value="Archease_dom_sf"/>
</dbReference>
<dbReference type="AlphaFoldDB" id="A0A369BS47"/>
<dbReference type="OrthoDB" id="7059166at2"/>
<evidence type="ECO:0000256" key="1">
    <source>
        <dbReference type="ARBA" id="ARBA00007963"/>
    </source>
</evidence>
<keyword evidence="3" id="KW-0479">Metal-binding</keyword>
<dbReference type="InterPro" id="IPR023572">
    <property type="entry name" value="Archease_dom"/>
</dbReference>
<dbReference type="EMBL" id="QPJY01000018">
    <property type="protein sequence ID" value="RCX22424.1"/>
    <property type="molecule type" value="Genomic_DNA"/>
</dbReference>
<evidence type="ECO:0000259" key="5">
    <source>
        <dbReference type="Pfam" id="PF01951"/>
    </source>
</evidence>
<dbReference type="GO" id="GO:0008033">
    <property type="term" value="P:tRNA processing"/>
    <property type="evidence" value="ECO:0007669"/>
    <property type="project" value="UniProtKB-KW"/>
</dbReference>
<evidence type="ECO:0000256" key="3">
    <source>
        <dbReference type="ARBA" id="ARBA00022723"/>
    </source>
</evidence>
<protein>
    <submittedName>
        <fullName evidence="6">SHS2 domain-containing protein</fullName>
    </submittedName>
</protein>
<feature type="domain" description="Archease" evidence="5">
    <location>
        <begin position="14"/>
        <end position="151"/>
    </location>
</feature>
<dbReference type="Proteomes" id="UP000252707">
    <property type="component" value="Unassembled WGS sequence"/>
</dbReference>
<keyword evidence="4" id="KW-0106">Calcium</keyword>
<evidence type="ECO:0000256" key="2">
    <source>
        <dbReference type="ARBA" id="ARBA00022694"/>
    </source>
</evidence>
<evidence type="ECO:0000313" key="6">
    <source>
        <dbReference type="EMBL" id="RCX22424.1"/>
    </source>
</evidence>
<sequence>MANYSFSEDPNGGVGMEIVARDHTGMFDAAAAALCLFMWEQEGVEEREEIPLAWYGFDIPTTVVGLLSELLYRMEVDGYVFKRFVTGSLEEVDELDERHRKRQLKITGVAYGERYDPARHRQRFPVQAVLLPRLKVCALDDGRVRLYCVLDA</sequence>
<dbReference type="GO" id="GO:0046872">
    <property type="term" value="F:metal ion binding"/>
    <property type="evidence" value="ECO:0007669"/>
    <property type="project" value="UniProtKB-KW"/>
</dbReference>
<comment type="caution">
    <text evidence="6">The sequence shown here is derived from an EMBL/GenBank/DDBJ whole genome shotgun (WGS) entry which is preliminary data.</text>
</comment>
<keyword evidence="7" id="KW-1185">Reference proteome</keyword>
<dbReference type="RefSeq" id="WP_114281320.1">
    <property type="nucleotide sequence ID" value="NZ_QPJY01000018.1"/>
</dbReference>
<dbReference type="Pfam" id="PF01951">
    <property type="entry name" value="Archease"/>
    <property type="match status" value="1"/>
</dbReference>
<proteinExistence type="inferred from homology"/>
<accession>A0A369BS47</accession>
<gene>
    <name evidence="6" type="ORF">DFQ59_11837</name>
</gene>
<dbReference type="SUPFAM" id="SSF69819">
    <property type="entry name" value="MTH1598-like"/>
    <property type="match status" value="1"/>
</dbReference>
<evidence type="ECO:0000256" key="4">
    <source>
        <dbReference type="ARBA" id="ARBA00022837"/>
    </source>
</evidence>
<reference evidence="6 7" key="1">
    <citation type="submission" date="2018-07" db="EMBL/GenBank/DDBJ databases">
        <title>Genomic Encyclopedia of Type Strains, Phase IV (KMG-IV): sequencing the most valuable type-strain genomes for metagenomic binning, comparative biology and taxonomic classification.</title>
        <authorList>
            <person name="Goeker M."/>
        </authorList>
    </citation>
    <scope>NUCLEOTIDE SEQUENCE [LARGE SCALE GENOMIC DNA]</scope>
    <source>
        <strain evidence="6 7">DSM 26407</strain>
    </source>
</reference>
<name>A0A369BS47_9GAMM</name>
<comment type="similarity">
    <text evidence="1">Belongs to the archease family.</text>
</comment>
<organism evidence="6 7">
    <name type="scientific">Thioalbus denitrificans</name>
    <dbReference type="NCBI Taxonomy" id="547122"/>
    <lineage>
        <taxon>Bacteria</taxon>
        <taxon>Pseudomonadati</taxon>
        <taxon>Pseudomonadota</taxon>
        <taxon>Gammaproteobacteria</taxon>
        <taxon>Chromatiales</taxon>
        <taxon>Ectothiorhodospiraceae</taxon>
        <taxon>Thioalbus</taxon>
    </lineage>
</organism>
<keyword evidence="2" id="KW-0819">tRNA processing</keyword>